<organism evidence="1 2">
    <name type="scientific">Wolfiporia cocos (strain MD-104)</name>
    <name type="common">Brown rot fungus</name>
    <dbReference type="NCBI Taxonomy" id="742152"/>
    <lineage>
        <taxon>Eukaryota</taxon>
        <taxon>Fungi</taxon>
        <taxon>Dikarya</taxon>
        <taxon>Basidiomycota</taxon>
        <taxon>Agaricomycotina</taxon>
        <taxon>Agaricomycetes</taxon>
        <taxon>Polyporales</taxon>
        <taxon>Phaeolaceae</taxon>
        <taxon>Wolfiporia</taxon>
    </lineage>
</organism>
<dbReference type="AlphaFoldDB" id="A0A2H3JA39"/>
<keyword evidence="2" id="KW-1185">Reference proteome</keyword>
<dbReference type="Proteomes" id="UP000218811">
    <property type="component" value="Unassembled WGS sequence"/>
</dbReference>
<proteinExistence type="predicted"/>
<evidence type="ECO:0000313" key="2">
    <source>
        <dbReference type="Proteomes" id="UP000218811"/>
    </source>
</evidence>
<protein>
    <submittedName>
        <fullName evidence="1">Uncharacterized protein</fullName>
    </submittedName>
</protein>
<sequence length="231" mass="26507">MEQMDTDEDIKQFLKESLTGISEDTWMMLENVRPTVLHEITNRVEGLFIYASILLQILIPVMRDSSQHLVALTDYILRGYSPLSGSEWIAEQIDFSKLYDYYYAVLDKSLTSMTQYACLHWAGHLSAAAETSEDQQVLMKRFCEKSLLVWPEALSILNKLDSAKEALELACSWCKKAQNEPLKIILDDARYILLNNFSLIDTFPNELHHHIPQNNPSSPLFQAQSHISHQS</sequence>
<evidence type="ECO:0000313" key="1">
    <source>
        <dbReference type="EMBL" id="PCH39132.1"/>
    </source>
</evidence>
<name>A0A2H3JA39_WOLCO</name>
<gene>
    <name evidence="1" type="ORF">WOLCODRAFT_21354</name>
</gene>
<accession>A0A2H3JA39</accession>
<reference evidence="1 2" key="1">
    <citation type="journal article" date="2012" name="Science">
        <title>The Paleozoic origin of enzymatic lignin decomposition reconstructed from 31 fungal genomes.</title>
        <authorList>
            <person name="Floudas D."/>
            <person name="Binder M."/>
            <person name="Riley R."/>
            <person name="Barry K."/>
            <person name="Blanchette R.A."/>
            <person name="Henrissat B."/>
            <person name="Martinez A.T."/>
            <person name="Otillar R."/>
            <person name="Spatafora J.W."/>
            <person name="Yadav J.S."/>
            <person name="Aerts A."/>
            <person name="Benoit I."/>
            <person name="Boyd A."/>
            <person name="Carlson A."/>
            <person name="Copeland A."/>
            <person name="Coutinho P.M."/>
            <person name="de Vries R.P."/>
            <person name="Ferreira P."/>
            <person name="Findley K."/>
            <person name="Foster B."/>
            <person name="Gaskell J."/>
            <person name="Glotzer D."/>
            <person name="Gorecki P."/>
            <person name="Heitman J."/>
            <person name="Hesse C."/>
            <person name="Hori C."/>
            <person name="Igarashi K."/>
            <person name="Jurgens J.A."/>
            <person name="Kallen N."/>
            <person name="Kersten P."/>
            <person name="Kohler A."/>
            <person name="Kuees U."/>
            <person name="Kumar T.K.A."/>
            <person name="Kuo A."/>
            <person name="LaButti K."/>
            <person name="Larrondo L.F."/>
            <person name="Lindquist E."/>
            <person name="Ling A."/>
            <person name="Lombard V."/>
            <person name="Lucas S."/>
            <person name="Lundell T."/>
            <person name="Martin R."/>
            <person name="McLaughlin D.J."/>
            <person name="Morgenstern I."/>
            <person name="Morin E."/>
            <person name="Murat C."/>
            <person name="Nagy L.G."/>
            <person name="Nolan M."/>
            <person name="Ohm R.A."/>
            <person name="Patyshakuliyeva A."/>
            <person name="Rokas A."/>
            <person name="Ruiz-Duenas F.J."/>
            <person name="Sabat G."/>
            <person name="Salamov A."/>
            <person name="Samejima M."/>
            <person name="Schmutz J."/>
            <person name="Slot J.C."/>
            <person name="St John F."/>
            <person name="Stenlid J."/>
            <person name="Sun H."/>
            <person name="Sun S."/>
            <person name="Syed K."/>
            <person name="Tsang A."/>
            <person name="Wiebenga A."/>
            <person name="Young D."/>
            <person name="Pisabarro A."/>
            <person name="Eastwood D.C."/>
            <person name="Martin F."/>
            <person name="Cullen D."/>
            <person name="Grigoriev I.V."/>
            <person name="Hibbett D.S."/>
        </authorList>
    </citation>
    <scope>NUCLEOTIDE SEQUENCE [LARGE SCALE GENOMIC DNA]</scope>
    <source>
        <strain evidence="1 2">MD-104</strain>
    </source>
</reference>
<dbReference type="EMBL" id="KB467965">
    <property type="protein sequence ID" value="PCH39132.1"/>
    <property type="molecule type" value="Genomic_DNA"/>
</dbReference>